<feature type="transmembrane region" description="Helical" evidence="6">
    <location>
        <begin position="153"/>
        <end position="179"/>
    </location>
</feature>
<accession>A0ABW3BZF7</accession>
<evidence type="ECO:0000256" key="3">
    <source>
        <dbReference type="ARBA" id="ARBA00022692"/>
    </source>
</evidence>
<evidence type="ECO:0000256" key="4">
    <source>
        <dbReference type="ARBA" id="ARBA00022989"/>
    </source>
</evidence>
<comment type="caution">
    <text evidence="7">The sequence shown here is derived from an EMBL/GenBank/DDBJ whole genome shotgun (WGS) entry which is preliminary data.</text>
</comment>
<keyword evidence="4 6" id="KW-1133">Transmembrane helix</keyword>
<dbReference type="Proteomes" id="UP001597124">
    <property type="component" value="Unassembled WGS sequence"/>
</dbReference>
<dbReference type="EMBL" id="JBHTIK010000001">
    <property type="protein sequence ID" value="MFD0846964.1"/>
    <property type="molecule type" value="Genomic_DNA"/>
</dbReference>
<keyword evidence="8" id="KW-1185">Reference proteome</keyword>
<evidence type="ECO:0000256" key="5">
    <source>
        <dbReference type="ARBA" id="ARBA00023136"/>
    </source>
</evidence>
<dbReference type="NCBIfam" id="TIGR03717">
    <property type="entry name" value="R_switched_YjbE"/>
    <property type="match status" value="1"/>
</dbReference>
<dbReference type="Pfam" id="PF03741">
    <property type="entry name" value="TerC"/>
    <property type="match status" value="1"/>
</dbReference>
<dbReference type="InterPro" id="IPR005496">
    <property type="entry name" value="Integral_membrane_TerC"/>
</dbReference>
<organism evidence="7 8">
    <name type="scientific">Sphingosinicella xenopeptidilytica</name>
    <dbReference type="NCBI Taxonomy" id="364098"/>
    <lineage>
        <taxon>Bacteria</taxon>
        <taxon>Pseudomonadati</taxon>
        <taxon>Pseudomonadota</taxon>
        <taxon>Alphaproteobacteria</taxon>
        <taxon>Sphingomonadales</taxon>
        <taxon>Sphingosinicellaceae</taxon>
        <taxon>Sphingosinicella</taxon>
    </lineage>
</organism>
<dbReference type="RefSeq" id="WP_381485093.1">
    <property type="nucleotide sequence ID" value="NZ_JBHTIK010000001.1"/>
</dbReference>
<proteinExistence type="inferred from homology"/>
<feature type="transmembrane region" description="Helical" evidence="6">
    <location>
        <begin position="185"/>
        <end position="204"/>
    </location>
</feature>
<dbReference type="PANTHER" id="PTHR30238">
    <property type="entry name" value="MEMBRANE BOUND PREDICTED REDOX MODULATOR"/>
    <property type="match status" value="1"/>
</dbReference>
<gene>
    <name evidence="7" type="ORF">ACFQ00_01380</name>
</gene>
<feature type="transmembrane region" description="Helical" evidence="6">
    <location>
        <begin position="78"/>
        <end position="97"/>
    </location>
</feature>
<dbReference type="InterPro" id="IPR022301">
    <property type="entry name" value="Integral_membrane_YjbE"/>
</dbReference>
<feature type="transmembrane region" description="Helical" evidence="6">
    <location>
        <begin position="103"/>
        <end position="119"/>
    </location>
</feature>
<dbReference type="PANTHER" id="PTHR30238:SF4">
    <property type="entry name" value="SLL1022 PROTEIN"/>
    <property type="match status" value="1"/>
</dbReference>
<evidence type="ECO:0000313" key="7">
    <source>
        <dbReference type="EMBL" id="MFD0846964.1"/>
    </source>
</evidence>
<evidence type="ECO:0000256" key="2">
    <source>
        <dbReference type="ARBA" id="ARBA00007511"/>
    </source>
</evidence>
<reference evidence="8" key="1">
    <citation type="journal article" date="2019" name="Int. J. Syst. Evol. Microbiol.">
        <title>The Global Catalogue of Microorganisms (GCM) 10K type strain sequencing project: providing services to taxonomists for standard genome sequencing and annotation.</title>
        <authorList>
            <consortium name="The Broad Institute Genomics Platform"/>
            <consortium name="The Broad Institute Genome Sequencing Center for Infectious Disease"/>
            <person name="Wu L."/>
            <person name="Ma J."/>
        </authorList>
    </citation>
    <scope>NUCLEOTIDE SEQUENCE [LARGE SCALE GENOMIC DNA]</scope>
    <source>
        <strain evidence="8">CCUG 52537</strain>
    </source>
</reference>
<feature type="transmembrane region" description="Helical" evidence="6">
    <location>
        <begin position="213"/>
        <end position="231"/>
    </location>
</feature>
<name>A0ABW3BZF7_SPHXN</name>
<comment type="subcellular location">
    <subcellularLocation>
        <location evidence="1">Membrane</location>
        <topology evidence="1">Multi-pass membrane protein</topology>
    </subcellularLocation>
</comment>
<evidence type="ECO:0000256" key="6">
    <source>
        <dbReference type="SAM" id="Phobius"/>
    </source>
</evidence>
<keyword evidence="5 6" id="KW-0472">Membrane</keyword>
<keyword evidence="3 6" id="KW-0812">Transmembrane</keyword>
<protein>
    <submittedName>
        <fullName evidence="7">YjbE family putative metal transport protein</fullName>
    </submittedName>
</protein>
<feature type="transmembrane region" description="Helical" evidence="6">
    <location>
        <begin position="39"/>
        <end position="66"/>
    </location>
</feature>
<comment type="similarity">
    <text evidence="2">Belongs to the TerC family.</text>
</comment>
<evidence type="ECO:0000256" key="1">
    <source>
        <dbReference type="ARBA" id="ARBA00004141"/>
    </source>
</evidence>
<evidence type="ECO:0000313" key="8">
    <source>
        <dbReference type="Proteomes" id="UP001597124"/>
    </source>
</evidence>
<sequence length="249" mass="25819">MDFSVLFGVAGAAEAATSLGGPADIWAAIVHDFSNIGSPAALAAFTQVLLIDIVLAGDNAIVVGALAAGLPPDQRRKVIMIGVLAALVLRIAFALVVTQLMQIVGLILAGGLLLLWVSWKMYRELHPARAGASPGSPEIAGDEDSGIRPAKSFLAAAWAVAVADVSMSLDNVLAVAGAARDHPGILIVGLVLSVALMGIAANIIAKYIERYRWIAYFGLIVIIYVAFKMIYEGIVDPSVGVMTLGVFGG</sequence>